<organism evidence="1 2">
    <name type="scientific">Pseudomonas kilonensis</name>
    <dbReference type="NCBI Taxonomy" id="132476"/>
    <lineage>
        <taxon>Bacteria</taxon>
        <taxon>Pseudomonadati</taxon>
        <taxon>Pseudomonadota</taxon>
        <taxon>Gammaproteobacteria</taxon>
        <taxon>Pseudomonadales</taxon>
        <taxon>Pseudomonadaceae</taxon>
        <taxon>Pseudomonas</taxon>
    </lineage>
</organism>
<comment type="caution">
    <text evidence="1">The sequence shown here is derived from an EMBL/GenBank/DDBJ whole genome shotgun (WGS) entry which is preliminary data.</text>
</comment>
<proteinExistence type="predicted"/>
<gene>
    <name evidence="1" type="ORF">VP02_17325</name>
</gene>
<evidence type="ECO:0000313" key="2">
    <source>
        <dbReference type="Proteomes" id="UP000033662"/>
    </source>
</evidence>
<evidence type="ECO:0000313" key="1">
    <source>
        <dbReference type="EMBL" id="KKA06653.1"/>
    </source>
</evidence>
<accession>A0A0F4XMR1</accession>
<dbReference type="AlphaFoldDB" id="A0A0F4XMR1"/>
<sequence length="69" mass="7903">MTDCFRPKTVFHERRFYGGEPSLGQTLVRLPHKNMVFSDLFQREILTEEQTGSPGLLESLECKEGSGRD</sequence>
<reference evidence="1 2" key="1">
    <citation type="submission" date="2015-03" db="EMBL/GenBank/DDBJ databases">
        <title>Pseudomonas fluorescens 1855-344 Genome sequencing and assembly.</title>
        <authorList>
            <person name="Eng W.W.H."/>
            <person name="Gan H.M."/>
            <person name="Savka M.A."/>
        </authorList>
    </citation>
    <scope>NUCLEOTIDE SEQUENCE [LARGE SCALE GENOMIC DNA]</scope>
    <source>
        <strain evidence="1 2">1855-344</strain>
    </source>
</reference>
<dbReference type="EMBL" id="JZXC01000016">
    <property type="protein sequence ID" value="KKA06653.1"/>
    <property type="molecule type" value="Genomic_DNA"/>
</dbReference>
<name>A0A0F4XMR1_9PSED</name>
<protein>
    <submittedName>
        <fullName evidence="1">Uncharacterized protein</fullName>
    </submittedName>
</protein>
<dbReference type="Proteomes" id="UP000033662">
    <property type="component" value="Unassembled WGS sequence"/>
</dbReference>